<gene>
    <name evidence="1" type="ORF">SAMN05421830_101807</name>
</gene>
<proteinExistence type="predicted"/>
<dbReference type="Proteomes" id="UP000199581">
    <property type="component" value="Unassembled WGS sequence"/>
</dbReference>
<keyword evidence="2" id="KW-1185">Reference proteome</keyword>
<dbReference type="AlphaFoldDB" id="A0A8G2F6Z2"/>
<reference evidence="1 2" key="1">
    <citation type="submission" date="2016-10" db="EMBL/GenBank/DDBJ databases">
        <authorList>
            <person name="Varghese N."/>
            <person name="Submissions S."/>
        </authorList>
    </citation>
    <scope>NUCLEOTIDE SEQUENCE [LARGE SCALE GENOMIC DNA]</scope>
    <source>
        <strain evidence="1 2">DSM 1741</strain>
    </source>
</reference>
<dbReference type="EMBL" id="FOTO01000001">
    <property type="protein sequence ID" value="SFL36469.1"/>
    <property type="molecule type" value="Genomic_DNA"/>
</dbReference>
<sequence>MKSQYVQNLDSLDCISPELGGVQDLQQQKAWHMWFE</sequence>
<evidence type="ECO:0000313" key="2">
    <source>
        <dbReference type="Proteomes" id="UP000199581"/>
    </source>
</evidence>
<name>A0A8G2F6Z2_DESNO</name>
<accession>A0A8G2F6Z2</accession>
<protein>
    <submittedName>
        <fullName evidence="1">Uncharacterized protein</fullName>
    </submittedName>
</protein>
<comment type="caution">
    <text evidence="1">The sequence shown here is derived from an EMBL/GenBank/DDBJ whole genome shotgun (WGS) entry which is preliminary data.</text>
</comment>
<organism evidence="1 2">
    <name type="scientific">Desulfomicrobium norvegicum (strain DSM 1741 / NCIMB 8310)</name>
    <name type="common">Desulfovibrio baculatus (strain Norway 4)</name>
    <name type="synonym">Desulfovibrio desulfuricans (strain Norway 4)</name>
    <dbReference type="NCBI Taxonomy" id="52561"/>
    <lineage>
        <taxon>Bacteria</taxon>
        <taxon>Pseudomonadati</taxon>
        <taxon>Thermodesulfobacteriota</taxon>
        <taxon>Desulfovibrionia</taxon>
        <taxon>Desulfovibrionales</taxon>
        <taxon>Desulfomicrobiaceae</taxon>
        <taxon>Desulfomicrobium</taxon>
    </lineage>
</organism>
<evidence type="ECO:0000313" key="1">
    <source>
        <dbReference type="EMBL" id="SFL36469.1"/>
    </source>
</evidence>